<sequence>MGEKSKIEIEAIESFPTLQPALRIKTYFNRKYNCGDVFSGSTLVAVPVFGGTLESVGDFEPKLKLDVNSGTDWFRIDADKTRGRIDVHSLATDAEGRSIHLRLEGIMACNEVTMPLIMGAPDAKSLPFGFGFQHLKIEAGHEQYKALEGMLFATSIRFTKEEGDLTGVEIRASRIVPGSGTE</sequence>
<keyword evidence="2" id="KW-1185">Reference proteome</keyword>
<organism evidence="1 2">
    <name type="scientific">Lasiosphaeria hispida</name>
    <dbReference type="NCBI Taxonomy" id="260671"/>
    <lineage>
        <taxon>Eukaryota</taxon>
        <taxon>Fungi</taxon>
        <taxon>Dikarya</taxon>
        <taxon>Ascomycota</taxon>
        <taxon>Pezizomycotina</taxon>
        <taxon>Sordariomycetes</taxon>
        <taxon>Sordariomycetidae</taxon>
        <taxon>Sordariales</taxon>
        <taxon>Lasiosphaeriaceae</taxon>
        <taxon>Lasiosphaeria</taxon>
    </lineage>
</organism>
<name>A0AAJ0H7G9_9PEZI</name>
<dbReference type="AlphaFoldDB" id="A0AAJ0H7G9"/>
<evidence type="ECO:0000313" key="2">
    <source>
        <dbReference type="Proteomes" id="UP001275084"/>
    </source>
</evidence>
<comment type="caution">
    <text evidence="1">The sequence shown here is derived from an EMBL/GenBank/DDBJ whole genome shotgun (WGS) entry which is preliminary data.</text>
</comment>
<accession>A0AAJ0H7G9</accession>
<dbReference type="EMBL" id="JAUIQD010000008">
    <property type="protein sequence ID" value="KAK3342065.1"/>
    <property type="molecule type" value="Genomic_DNA"/>
</dbReference>
<reference evidence="1" key="1">
    <citation type="journal article" date="2023" name="Mol. Phylogenet. Evol.">
        <title>Genome-scale phylogeny and comparative genomics of the fungal order Sordariales.</title>
        <authorList>
            <person name="Hensen N."/>
            <person name="Bonometti L."/>
            <person name="Westerberg I."/>
            <person name="Brannstrom I.O."/>
            <person name="Guillou S."/>
            <person name="Cros-Aarteil S."/>
            <person name="Calhoun S."/>
            <person name="Haridas S."/>
            <person name="Kuo A."/>
            <person name="Mondo S."/>
            <person name="Pangilinan J."/>
            <person name="Riley R."/>
            <person name="LaButti K."/>
            <person name="Andreopoulos B."/>
            <person name="Lipzen A."/>
            <person name="Chen C."/>
            <person name="Yan M."/>
            <person name="Daum C."/>
            <person name="Ng V."/>
            <person name="Clum A."/>
            <person name="Steindorff A."/>
            <person name="Ohm R.A."/>
            <person name="Martin F."/>
            <person name="Silar P."/>
            <person name="Natvig D.O."/>
            <person name="Lalanne C."/>
            <person name="Gautier V."/>
            <person name="Ament-Velasquez S.L."/>
            <person name="Kruys A."/>
            <person name="Hutchinson M.I."/>
            <person name="Powell A.J."/>
            <person name="Barry K."/>
            <person name="Miller A.N."/>
            <person name="Grigoriev I.V."/>
            <person name="Debuchy R."/>
            <person name="Gladieux P."/>
            <person name="Hiltunen Thoren M."/>
            <person name="Johannesson H."/>
        </authorList>
    </citation>
    <scope>NUCLEOTIDE SEQUENCE</scope>
    <source>
        <strain evidence="1">CBS 955.72</strain>
    </source>
</reference>
<evidence type="ECO:0000313" key="1">
    <source>
        <dbReference type="EMBL" id="KAK3342065.1"/>
    </source>
</evidence>
<reference evidence="1" key="2">
    <citation type="submission" date="2023-06" db="EMBL/GenBank/DDBJ databases">
        <authorList>
            <consortium name="Lawrence Berkeley National Laboratory"/>
            <person name="Haridas S."/>
            <person name="Hensen N."/>
            <person name="Bonometti L."/>
            <person name="Westerberg I."/>
            <person name="Brannstrom I.O."/>
            <person name="Guillou S."/>
            <person name="Cros-Aarteil S."/>
            <person name="Calhoun S."/>
            <person name="Kuo A."/>
            <person name="Mondo S."/>
            <person name="Pangilinan J."/>
            <person name="Riley R."/>
            <person name="Labutti K."/>
            <person name="Andreopoulos B."/>
            <person name="Lipzen A."/>
            <person name="Chen C."/>
            <person name="Yanf M."/>
            <person name="Daum C."/>
            <person name="Ng V."/>
            <person name="Clum A."/>
            <person name="Steindorff A."/>
            <person name="Ohm R."/>
            <person name="Martin F."/>
            <person name="Silar P."/>
            <person name="Natvig D."/>
            <person name="Lalanne C."/>
            <person name="Gautier V."/>
            <person name="Ament-Velasquez S.L."/>
            <person name="Kruys A."/>
            <person name="Hutchinson M.I."/>
            <person name="Powell A.J."/>
            <person name="Barry K."/>
            <person name="Miller A.N."/>
            <person name="Grigoriev I.V."/>
            <person name="Debuchy R."/>
            <person name="Gladieux P."/>
            <person name="Thoren M.H."/>
            <person name="Johannesson H."/>
        </authorList>
    </citation>
    <scope>NUCLEOTIDE SEQUENCE</scope>
    <source>
        <strain evidence="1">CBS 955.72</strain>
    </source>
</reference>
<dbReference type="Proteomes" id="UP001275084">
    <property type="component" value="Unassembled WGS sequence"/>
</dbReference>
<dbReference type="Pfam" id="PF11578">
    <property type="entry name" value="DUF3237"/>
    <property type="match status" value="1"/>
</dbReference>
<protein>
    <submittedName>
        <fullName evidence="1">Uncharacterized protein</fullName>
    </submittedName>
</protein>
<proteinExistence type="predicted"/>
<gene>
    <name evidence="1" type="ORF">B0T25DRAFT_574374</name>
</gene>
<dbReference type="Gene3D" id="2.40.160.20">
    <property type="match status" value="1"/>
</dbReference>